<evidence type="ECO:0000313" key="2">
    <source>
        <dbReference type="Proteomes" id="UP000027222"/>
    </source>
</evidence>
<evidence type="ECO:0000313" key="1">
    <source>
        <dbReference type="EMBL" id="KDR66918.1"/>
    </source>
</evidence>
<proteinExistence type="predicted"/>
<dbReference type="EMBL" id="KL142419">
    <property type="protein sequence ID" value="KDR66918.1"/>
    <property type="molecule type" value="Genomic_DNA"/>
</dbReference>
<sequence>MSTNARIRWSVRLKLEGSGAGRWLGRCIKWNAMTRMRWLGAKPDTCRAPRRSLTGTSQMGSTILARNVRTALQRQSSP</sequence>
<dbReference type="Proteomes" id="UP000027222">
    <property type="component" value="Unassembled WGS sequence"/>
</dbReference>
<gene>
    <name evidence="1" type="ORF">GALMADRAFT_258804</name>
</gene>
<protein>
    <submittedName>
        <fullName evidence="1">Uncharacterized protein</fullName>
    </submittedName>
</protein>
<accession>A0A067SJJ5</accession>
<dbReference type="HOGENOM" id="CLU_2622209_0_0_1"/>
<keyword evidence="2" id="KW-1185">Reference proteome</keyword>
<name>A0A067SJJ5_GALM3</name>
<dbReference type="AlphaFoldDB" id="A0A067SJJ5"/>
<reference evidence="2" key="1">
    <citation type="journal article" date="2014" name="Proc. Natl. Acad. Sci. U.S.A.">
        <title>Extensive sampling of basidiomycete genomes demonstrates inadequacy of the white-rot/brown-rot paradigm for wood decay fungi.</title>
        <authorList>
            <person name="Riley R."/>
            <person name="Salamov A.A."/>
            <person name="Brown D.W."/>
            <person name="Nagy L.G."/>
            <person name="Floudas D."/>
            <person name="Held B.W."/>
            <person name="Levasseur A."/>
            <person name="Lombard V."/>
            <person name="Morin E."/>
            <person name="Otillar R."/>
            <person name="Lindquist E.A."/>
            <person name="Sun H."/>
            <person name="LaButti K.M."/>
            <person name="Schmutz J."/>
            <person name="Jabbour D."/>
            <person name="Luo H."/>
            <person name="Baker S.E."/>
            <person name="Pisabarro A.G."/>
            <person name="Walton J.D."/>
            <person name="Blanchette R.A."/>
            <person name="Henrissat B."/>
            <person name="Martin F."/>
            <person name="Cullen D."/>
            <person name="Hibbett D.S."/>
            <person name="Grigoriev I.V."/>
        </authorList>
    </citation>
    <scope>NUCLEOTIDE SEQUENCE [LARGE SCALE GENOMIC DNA]</scope>
    <source>
        <strain evidence="2">CBS 339.88</strain>
    </source>
</reference>
<organism evidence="1 2">
    <name type="scientific">Galerina marginata (strain CBS 339.88)</name>
    <dbReference type="NCBI Taxonomy" id="685588"/>
    <lineage>
        <taxon>Eukaryota</taxon>
        <taxon>Fungi</taxon>
        <taxon>Dikarya</taxon>
        <taxon>Basidiomycota</taxon>
        <taxon>Agaricomycotina</taxon>
        <taxon>Agaricomycetes</taxon>
        <taxon>Agaricomycetidae</taxon>
        <taxon>Agaricales</taxon>
        <taxon>Agaricineae</taxon>
        <taxon>Strophariaceae</taxon>
        <taxon>Galerina</taxon>
    </lineage>
</organism>